<dbReference type="InterPro" id="IPR012349">
    <property type="entry name" value="Split_barrel_FMN-bd"/>
</dbReference>
<evidence type="ECO:0000313" key="4">
    <source>
        <dbReference type="Proteomes" id="UP000002408"/>
    </source>
</evidence>
<dbReference type="eggNOG" id="arCOG04458">
    <property type="taxonomic scope" value="Archaea"/>
</dbReference>
<reference evidence="4" key="1">
    <citation type="journal article" date="2015" name="Microbiology">
        <title>Genome of Methanoregula boonei 6A8 reveals adaptations to oligotrophic peatland environments.</title>
        <authorList>
            <person name="Braeuer S."/>
            <person name="Cadillo-Quiroz H."/>
            <person name="Kyrpides N."/>
            <person name="Woyke T."/>
            <person name="Goodwin L."/>
            <person name="Detter C."/>
            <person name="Podell S."/>
            <person name="Yavitt J.B."/>
            <person name="Zinder S.H."/>
        </authorList>
    </citation>
    <scope>NUCLEOTIDE SEQUENCE [LARGE SCALE GENOMIC DNA]</scope>
    <source>
        <strain evidence="4">DSM 21154 / JCM 14090 / 6A8</strain>
    </source>
</reference>
<feature type="domain" description="DUF447" evidence="1">
    <location>
        <begin position="9"/>
        <end position="121"/>
    </location>
</feature>
<evidence type="ECO:0008006" key="5">
    <source>
        <dbReference type="Google" id="ProtNLM"/>
    </source>
</evidence>
<dbReference type="KEGG" id="mbn:Mboo_1414"/>
<dbReference type="Proteomes" id="UP000002408">
    <property type="component" value="Chromosome"/>
</dbReference>
<dbReference type="InterPro" id="IPR049288">
    <property type="entry name" value="DUF447_C"/>
</dbReference>
<accession>A7I871</accession>
<dbReference type="STRING" id="456442.Mboo_1414"/>
<dbReference type="RefSeq" id="WP_012106965.1">
    <property type="nucleotide sequence ID" value="NC_009712.1"/>
</dbReference>
<dbReference type="InterPro" id="IPR016733">
    <property type="entry name" value="UCP018747"/>
</dbReference>
<organism evidence="3 4">
    <name type="scientific">Methanoregula boonei (strain DSM 21154 / JCM 14090 / 6A8)</name>
    <dbReference type="NCBI Taxonomy" id="456442"/>
    <lineage>
        <taxon>Archaea</taxon>
        <taxon>Methanobacteriati</taxon>
        <taxon>Methanobacteriota</taxon>
        <taxon>Stenosarchaea group</taxon>
        <taxon>Methanomicrobia</taxon>
        <taxon>Methanomicrobiales</taxon>
        <taxon>Methanoregulaceae</taxon>
        <taxon>Methanoregula</taxon>
    </lineage>
</organism>
<dbReference type="OrthoDB" id="146030at2157"/>
<sequence>MGLLKSGINEVIATTAFNAAPIGIHVRDGSTTMLLFSGTHTVENVVRDGWVVANLIHDPLLYVKTAFDDLPRDAFVEEPVAGKPMYRLADAEAWVAFTAHVEKNTSGTIRVGLTREKEIIESVAVHPVNRGFSNLIDATVHATRYRDNRDPELKKLIDYHISIVRKCGGKKEIEALDLLMQYIGE</sequence>
<dbReference type="EMBL" id="CP000780">
    <property type="protein sequence ID" value="ABS55932.1"/>
    <property type="molecule type" value="Genomic_DNA"/>
</dbReference>
<evidence type="ECO:0000259" key="1">
    <source>
        <dbReference type="Pfam" id="PF04289"/>
    </source>
</evidence>
<dbReference type="HOGENOM" id="CLU_110565_0_0_2"/>
<dbReference type="Gene3D" id="1.20.58.290">
    <property type="entry name" value="Hypothetical membrane protein ta0354_69_121"/>
    <property type="match status" value="1"/>
</dbReference>
<dbReference type="InterPro" id="IPR007386">
    <property type="entry name" value="DUF447_N"/>
</dbReference>
<dbReference type="SUPFAM" id="SSF50475">
    <property type="entry name" value="FMN-binding split barrel"/>
    <property type="match status" value="1"/>
</dbReference>
<evidence type="ECO:0000313" key="3">
    <source>
        <dbReference type="EMBL" id="ABS55932.1"/>
    </source>
</evidence>
<dbReference type="GeneID" id="5412016"/>
<evidence type="ECO:0000259" key="2">
    <source>
        <dbReference type="Pfam" id="PF20766"/>
    </source>
</evidence>
<dbReference type="Gene3D" id="2.30.110.10">
    <property type="entry name" value="Electron Transport, Fmn-binding Protein, Chain A"/>
    <property type="match status" value="1"/>
</dbReference>
<dbReference type="Pfam" id="PF04289">
    <property type="entry name" value="DUF447_N"/>
    <property type="match status" value="1"/>
</dbReference>
<keyword evidence="4" id="KW-1185">Reference proteome</keyword>
<gene>
    <name evidence="3" type="ordered locus">Mboo_1414</name>
</gene>
<dbReference type="Pfam" id="PF20766">
    <property type="entry name" value="DUF447_C"/>
    <property type="match status" value="1"/>
</dbReference>
<dbReference type="PIRSF" id="PIRSF018747">
    <property type="entry name" value="UCP018747"/>
    <property type="match status" value="1"/>
</dbReference>
<feature type="domain" description="DUF447" evidence="2">
    <location>
        <begin position="129"/>
        <end position="181"/>
    </location>
</feature>
<proteinExistence type="predicted"/>
<protein>
    <recommendedName>
        <fullName evidence="5">DUF447 family protein</fullName>
    </recommendedName>
</protein>
<name>A7I871_METB6</name>
<dbReference type="AlphaFoldDB" id="A7I871"/>